<evidence type="ECO:0000313" key="1">
    <source>
        <dbReference type="EMBL" id="MCB5226761.1"/>
    </source>
</evidence>
<organism evidence="1 2">
    <name type="scientific">Alishewanella maricola</name>
    <dbReference type="NCBI Taxonomy" id="2795740"/>
    <lineage>
        <taxon>Bacteria</taxon>
        <taxon>Pseudomonadati</taxon>
        <taxon>Pseudomonadota</taxon>
        <taxon>Gammaproteobacteria</taxon>
        <taxon>Alteromonadales</taxon>
        <taxon>Alteromonadaceae</taxon>
        <taxon>Alishewanella</taxon>
    </lineage>
</organism>
<name>A0ABS8C374_9ALTE</name>
<dbReference type="RefSeq" id="WP_226750856.1">
    <property type="nucleotide sequence ID" value="NZ_JAEINI020000004.1"/>
</dbReference>
<protein>
    <submittedName>
        <fullName evidence="1">Phosphohistidine phosphatase SixA</fullName>
    </submittedName>
</protein>
<comment type="caution">
    <text evidence="1">The sequence shown here is derived from an EMBL/GenBank/DDBJ whole genome shotgun (WGS) entry which is preliminary data.</text>
</comment>
<dbReference type="InterPro" id="IPR029033">
    <property type="entry name" value="His_PPase_superfam"/>
</dbReference>
<proteinExistence type="predicted"/>
<keyword evidence="2" id="KW-1185">Reference proteome</keyword>
<gene>
    <name evidence="1" type="primary">sixA</name>
    <name evidence="1" type="ORF">JAO78_008030</name>
</gene>
<accession>A0ABS8C374</accession>
<evidence type="ECO:0000313" key="2">
    <source>
        <dbReference type="Proteomes" id="UP000633814"/>
    </source>
</evidence>
<dbReference type="SMART" id="SM00855">
    <property type="entry name" value="PGAM"/>
    <property type="match status" value="1"/>
</dbReference>
<dbReference type="InterPro" id="IPR013078">
    <property type="entry name" value="His_Pase_superF_clade-1"/>
</dbReference>
<dbReference type="NCBIfam" id="TIGR00249">
    <property type="entry name" value="sixA"/>
    <property type="match status" value="1"/>
</dbReference>
<dbReference type="Gene3D" id="3.40.50.1240">
    <property type="entry name" value="Phosphoglycerate mutase-like"/>
    <property type="match status" value="1"/>
</dbReference>
<dbReference type="Proteomes" id="UP000633814">
    <property type="component" value="Unassembled WGS sequence"/>
</dbReference>
<dbReference type="Pfam" id="PF00300">
    <property type="entry name" value="His_Phos_1"/>
    <property type="match status" value="1"/>
</dbReference>
<dbReference type="EMBL" id="JAEINI020000004">
    <property type="protein sequence ID" value="MCB5226761.1"/>
    <property type="molecule type" value="Genomic_DNA"/>
</dbReference>
<reference evidence="1 2" key="1">
    <citation type="submission" date="2021-10" db="EMBL/GenBank/DDBJ databases">
        <title>Alishewanella koreense sp. nov. isolated from seawater of southwestern coast in South Korea and the proposal for the reclassification of Rheinheimera perlucida and Rheinheimera tuosuensis as Arsukibacterium perlucida and Arsukibacterium tuosuensis.</title>
        <authorList>
            <person name="Kim K.H."/>
            <person name="Ruan W."/>
            <person name="Kim K.R."/>
            <person name="Baek J.H."/>
            <person name="Jeon C.O."/>
        </authorList>
    </citation>
    <scope>NUCLEOTIDE SEQUENCE [LARGE SCALE GENOMIC DNA]</scope>
    <source>
        <strain evidence="1 2">16-MA</strain>
    </source>
</reference>
<dbReference type="InterPro" id="IPR004449">
    <property type="entry name" value="SixA"/>
</dbReference>
<dbReference type="CDD" id="cd07040">
    <property type="entry name" value="HP"/>
    <property type="match status" value="1"/>
</dbReference>
<dbReference type="SUPFAM" id="SSF53254">
    <property type="entry name" value="Phosphoglycerate mutase-like"/>
    <property type="match status" value="1"/>
</dbReference>
<sequence length="163" mass="18000">MVNLVIMRHGEAQPYAADDSLRQLTPDGQNDVRQMALWLKTVYANLDYVWSSPYLRAQQTAELMLEQQPAECQFKLIPELVPDAPAEAVKAQIDALLLAQPNAKLLLVSHMPLVSFLVESFTEPGQAPIFSTASLTCISYQPGQGGVVQERNRPLALSVLPEI</sequence>